<accession>A0A0L0W5Z5</accession>
<dbReference type="GO" id="GO:0019829">
    <property type="term" value="F:ATPase-coupled monoatomic cation transmembrane transporter activity"/>
    <property type="evidence" value="ECO:0007669"/>
    <property type="project" value="TreeGrafter"/>
</dbReference>
<dbReference type="InterPro" id="IPR018303">
    <property type="entry name" value="ATPase_P-typ_P_site"/>
</dbReference>
<keyword evidence="3" id="KW-0812">Transmembrane</keyword>
<evidence type="ECO:0000256" key="1">
    <source>
        <dbReference type="ARBA" id="ARBA00004651"/>
    </source>
</evidence>
<dbReference type="STRING" id="1503.CLPU_66c00010"/>
<dbReference type="Gene3D" id="3.40.50.1000">
    <property type="entry name" value="HAD superfamily/HAD-like"/>
    <property type="match status" value="1"/>
</dbReference>
<protein>
    <submittedName>
        <fullName evidence="7">Cation transport ATPase</fullName>
    </submittedName>
</protein>
<dbReference type="InterPro" id="IPR050510">
    <property type="entry name" value="Cation_transp_ATPase_P-type"/>
</dbReference>
<dbReference type="EMBL" id="LGSS01000067">
    <property type="protein sequence ID" value="KNF06934.1"/>
    <property type="molecule type" value="Genomic_DNA"/>
</dbReference>
<comment type="caution">
    <text evidence="7">The sequence shown here is derived from an EMBL/GenBank/DDBJ whole genome shotgun (WGS) entry which is preliminary data.</text>
</comment>
<dbReference type="PANTHER" id="PTHR43294:SF21">
    <property type="entry name" value="CATION TRANSPORTING ATPASE"/>
    <property type="match status" value="1"/>
</dbReference>
<keyword evidence="5" id="KW-0406">Ion transport</keyword>
<dbReference type="FunFam" id="3.40.1110.10:FF:000053">
    <property type="entry name" value="Cation-transporting ATPase, E1-E2 family"/>
    <property type="match status" value="1"/>
</dbReference>
<dbReference type="Gene3D" id="3.40.1110.10">
    <property type="entry name" value="Calcium-transporting ATPase, cytoplasmic domain N"/>
    <property type="match status" value="1"/>
</dbReference>
<evidence type="ECO:0000256" key="4">
    <source>
        <dbReference type="ARBA" id="ARBA00022989"/>
    </source>
</evidence>
<dbReference type="InterPro" id="IPR023214">
    <property type="entry name" value="HAD_sf"/>
</dbReference>
<evidence type="ECO:0000256" key="2">
    <source>
        <dbReference type="ARBA" id="ARBA00022475"/>
    </source>
</evidence>
<dbReference type="PRINTS" id="PR00119">
    <property type="entry name" value="CATATPASE"/>
</dbReference>
<name>A0A0L0W5Z5_GOTPU</name>
<organism evidence="7 8">
    <name type="scientific">Gottschalkia purinilytica</name>
    <name type="common">Clostridium purinilyticum</name>
    <dbReference type="NCBI Taxonomy" id="1503"/>
    <lineage>
        <taxon>Bacteria</taxon>
        <taxon>Bacillati</taxon>
        <taxon>Bacillota</taxon>
        <taxon>Tissierellia</taxon>
        <taxon>Tissierellales</taxon>
        <taxon>Gottschalkiaceae</taxon>
        <taxon>Gottschalkia</taxon>
    </lineage>
</organism>
<evidence type="ECO:0000313" key="8">
    <source>
        <dbReference type="Proteomes" id="UP000037267"/>
    </source>
</evidence>
<comment type="subcellular location">
    <subcellularLocation>
        <location evidence="1">Cell membrane</location>
        <topology evidence="1">Multi-pass membrane protein</topology>
    </subcellularLocation>
</comment>
<dbReference type="PANTHER" id="PTHR43294">
    <property type="entry name" value="SODIUM/POTASSIUM-TRANSPORTING ATPASE SUBUNIT ALPHA"/>
    <property type="match status" value="1"/>
</dbReference>
<feature type="non-terminal residue" evidence="7">
    <location>
        <position position="239"/>
    </location>
</feature>
<dbReference type="AlphaFoldDB" id="A0A0L0W5Z5"/>
<keyword evidence="2" id="KW-1003">Cell membrane</keyword>
<dbReference type="SUPFAM" id="SSF81660">
    <property type="entry name" value="Metal cation-transporting ATPase, ATP-binding domain N"/>
    <property type="match status" value="1"/>
</dbReference>
<dbReference type="InterPro" id="IPR036412">
    <property type="entry name" value="HAD-like_sf"/>
</dbReference>
<dbReference type="Pfam" id="PF13246">
    <property type="entry name" value="Cation_ATPase"/>
    <property type="match status" value="1"/>
</dbReference>
<evidence type="ECO:0000256" key="6">
    <source>
        <dbReference type="ARBA" id="ARBA00023136"/>
    </source>
</evidence>
<proteinExistence type="predicted"/>
<dbReference type="PROSITE" id="PS00154">
    <property type="entry name" value="ATPASE_E1_E2"/>
    <property type="match status" value="1"/>
</dbReference>
<reference evidence="8" key="1">
    <citation type="submission" date="2015-07" db="EMBL/GenBank/DDBJ databases">
        <title>Draft genome sequence of the purine-degrading Gottschalkia purinilyticum DSM 1384 (formerly Clostridium purinilyticum).</title>
        <authorList>
            <person name="Poehlein A."/>
            <person name="Schiel-Bengelsdorf B."/>
            <person name="Bengelsdorf F.R."/>
            <person name="Daniel R."/>
            <person name="Duerre P."/>
        </authorList>
    </citation>
    <scope>NUCLEOTIDE SEQUENCE [LARGE SCALE GENOMIC DNA]</scope>
    <source>
        <strain evidence="8">DSM 1384</strain>
    </source>
</reference>
<dbReference type="GO" id="GO:0000166">
    <property type="term" value="F:nucleotide binding"/>
    <property type="evidence" value="ECO:0007669"/>
    <property type="project" value="InterPro"/>
</dbReference>
<dbReference type="GO" id="GO:1902600">
    <property type="term" value="P:proton transmembrane transport"/>
    <property type="evidence" value="ECO:0007669"/>
    <property type="project" value="TreeGrafter"/>
</dbReference>
<keyword evidence="4" id="KW-1133">Transmembrane helix</keyword>
<keyword evidence="6" id="KW-0472">Membrane</keyword>
<sequence length="239" mass="26685">MCSDKTGTLTQNKMTVTKLYTYGELKDIEDANLDNKDEDLALKIGLLCNDATIEEDDGEKKSLGDPTEVALIVAGQQHGLFKKEQEAILERVEEIPFDSDRKLMTTIHKSNTDYKVFTKGALDVLIDRCKKILIDNEEKELTEEIKENIKRANIEMSSNALRVIALAYKLVDEIPTNMTSENVENDLIFIGMLGMIDPPREEVKIAVAKCKEAGIRPVMITGDHKVTAMAIAKELGILN</sequence>
<evidence type="ECO:0000256" key="5">
    <source>
        <dbReference type="ARBA" id="ARBA00023065"/>
    </source>
</evidence>
<dbReference type="InterPro" id="IPR023299">
    <property type="entry name" value="ATPase_P-typ_cyto_dom_N"/>
</dbReference>
<evidence type="ECO:0000256" key="3">
    <source>
        <dbReference type="ARBA" id="ARBA00022692"/>
    </source>
</evidence>
<dbReference type="GO" id="GO:0005886">
    <property type="term" value="C:plasma membrane"/>
    <property type="evidence" value="ECO:0007669"/>
    <property type="project" value="UniProtKB-SubCell"/>
</dbReference>
<evidence type="ECO:0000313" key="7">
    <source>
        <dbReference type="EMBL" id="KNF06934.1"/>
    </source>
</evidence>
<gene>
    <name evidence="7" type="ORF">CLPU_66c00010</name>
</gene>
<keyword evidence="8" id="KW-1185">Reference proteome</keyword>
<dbReference type="SUPFAM" id="SSF56784">
    <property type="entry name" value="HAD-like"/>
    <property type="match status" value="1"/>
</dbReference>
<keyword evidence="5" id="KW-0813">Transport</keyword>
<dbReference type="Proteomes" id="UP000037267">
    <property type="component" value="Unassembled WGS sequence"/>
</dbReference>